<comment type="caution">
    <text evidence="5">The sequence shown here is derived from an EMBL/GenBank/DDBJ whole genome shotgun (WGS) entry which is preliminary data.</text>
</comment>
<dbReference type="PANTHER" id="PTHR43775:SF29">
    <property type="entry name" value="ASPERFURANONE POLYKETIDE SYNTHASE AFOG-RELATED"/>
    <property type="match status" value="1"/>
</dbReference>
<dbReference type="InterPro" id="IPR016039">
    <property type="entry name" value="Thiolase-like"/>
</dbReference>
<dbReference type="PROSITE" id="PS52004">
    <property type="entry name" value="KS3_2"/>
    <property type="match status" value="1"/>
</dbReference>
<name>A0A5M8PX05_9LECA</name>
<dbReference type="InterPro" id="IPR014031">
    <property type="entry name" value="Ketoacyl_synth_C"/>
</dbReference>
<dbReference type="Gene3D" id="3.10.129.110">
    <property type="entry name" value="Polyketide synthase dehydratase"/>
    <property type="match status" value="1"/>
</dbReference>
<reference evidence="5 6" key="1">
    <citation type="submission" date="2019-09" db="EMBL/GenBank/DDBJ databases">
        <title>The hologenome of the rock-dwelling lichen Lasallia pustulata.</title>
        <authorList>
            <person name="Greshake Tzovaras B."/>
            <person name="Segers F."/>
            <person name="Bicker A."/>
            <person name="Dal Grande F."/>
            <person name="Otte J."/>
            <person name="Hankeln T."/>
            <person name="Schmitt I."/>
            <person name="Ebersberger I."/>
        </authorList>
    </citation>
    <scope>NUCLEOTIDE SEQUENCE [LARGE SCALE GENOMIC DNA]</scope>
    <source>
        <strain evidence="5">A1-1</strain>
    </source>
</reference>
<dbReference type="InterPro" id="IPR020841">
    <property type="entry name" value="PKS_Beta-ketoAc_synthase_dom"/>
</dbReference>
<dbReference type="InterPro" id="IPR016035">
    <property type="entry name" value="Acyl_Trfase/lysoPLipase"/>
</dbReference>
<evidence type="ECO:0000259" key="3">
    <source>
        <dbReference type="PROSITE" id="PS52004"/>
    </source>
</evidence>
<dbReference type="InterPro" id="IPR014043">
    <property type="entry name" value="Acyl_transferase_dom"/>
</dbReference>
<feature type="domain" description="PKS/mFAS DH" evidence="4">
    <location>
        <begin position="1160"/>
        <end position="1301"/>
    </location>
</feature>
<dbReference type="Gene3D" id="3.30.70.3290">
    <property type="match status" value="1"/>
</dbReference>
<evidence type="ECO:0000256" key="1">
    <source>
        <dbReference type="ARBA" id="ARBA00023268"/>
    </source>
</evidence>
<dbReference type="PROSITE" id="PS52019">
    <property type="entry name" value="PKS_MFAS_DH"/>
    <property type="match status" value="1"/>
</dbReference>
<protein>
    <submittedName>
        <fullName evidence="5">Polyketide synthase</fullName>
    </submittedName>
</protein>
<evidence type="ECO:0000259" key="4">
    <source>
        <dbReference type="PROSITE" id="PS52019"/>
    </source>
</evidence>
<evidence type="ECO:0000256" key="2">
    <source>
        <dbReference type="PROSITE-ProRule" id="PRU01363"/>
    </source>
</evidence>
<feature type="region of interest" description="N-terminal hotdog fold" evidence="2">
    <location>
        <begin position="1160"/>
        <end position="1294"/>
    </location>
</feature>
<dbReference type="GO" id="GO:0044550">
    <property type="term" value="P:secondary metabolite biosynthetic process"/>
    <property type="evidence" value="ECO:0007669"/>
    <property type="project" value="TreeGrafter"/>
</dbReference>
<dbReference type="Pfam" id="PF00109">
    <property type="entry name" value="ketoacyl-synt"/>
    <property type="match status" value="1"/>
</dbReference>
<dbReference type="InterPro" id="IPR049552">
    <property type="entry name" value="PKS_DH_N"/>
</dbReference>
<dbReference type="GO" id="GO:0006633">
    <property type="term" value="P:fatty acid biosynthetic process"/>
    <property type="evidence" value="ECO:0007669"/>
    <property type="project" value="TreeGrafter"/>
</dbReference>
<dbReference type="PANTHER" id="PTHR43775">
    <property type="entry name" value="FATTY ACID SYNTHASE"/>
    <property type="match status" value="1"/>
</dbReference>
<dbReference type="InterPro" id="IPR001227">
    <property type="entry name" value="Ac_transferase_dom_sf"/>
</dbReference>
<dbReference type="Gene3D" id="3.40.366.10">
    <property type="entry name" value="Malonyl-Coenzyme A Acyl Carrier Protein, domain 2"/>
    <property type="match status" value="1"/>
</dbReference>
<dbReference type="CDD" id="cd00833">
    <property type="entry name" value="PKS"/>
    <property type="match status" value="1"/>
</dbReference>
<dbReference type="SUPFAM" id="SSF52151">
    <property type="entry name" value="FabD/lysophospholipase-like"/>
    <property type="match status" value="1"/>
</dbReference>
<comment type="caution">
    <text evidence="2">Lacks conserved residue(s) required for the propagation of feature annotation.</text>
</comment>
<feature type="domain" description="Ketosynthase family 3 (KS3)" evidence="3">
    <location>
        <begin position="154"/>
        <end position="579"/>
    </location>
</feature>
<dbReference type="SUPFAM" id="SSF53901">
    <property type="entry name" value="Thiolase-like"/>
    <property type="match status" value="1"/>
</dbReference>
<dbReference type="GO" id="GO:0004312">
    <property type="term" value="F:fatty acid synthase activity"/>
    <property type="evidence" value="ECO:0007669"/>
    <property type="project" value="TreeGrafter"/>
</dbReference>
<dbReference type="InterPro" id="IPR016036">
    <property type="entry name" value="Malonyl_transacylase_ACP-bd"/>
</dbReference>
<dbReference type="OrthoDB" id="329835at2759"/>
<dbReference type="EMBL" id="VXIT01000003">
    <property type="protein sequence ID" value="KAA6414233.1"/>
    <property type="molecule type" value="Genomic_DNA"/>
</dbReference>
<evidence type="ECO:0000313" key="5">
    <source>
        <dbReference type="EMBL" id="KAA6414233.1"/>
    </source>
</evidence>
<dbReference type="Pfam" id="PF02801">
    <property type="entry name" value="Ketoacyl-synt_C"/>
    <property type="match status" value="1"/>
</dbReference>
<dbReference type="InterPro" id="IPR020807">
    <property type="entry name" value="PKS_DH"/>
</dbReference>
<dbReference type="InterPro" id="IPR050091">
    <property type="entry name" value="PKS_NRPS_Biosynth_Enz"/>
</dbReference>
<dbReference type="Proteomes" id="UP000324767">
    <property type="component" value="Unassembled WGS sequence"/>
</dbReference>
<dbReference type="SMART" id="SM00827">
    <property type="entry name" value="PKS_AT"/>
    <property type="match status" value="1"/>
</dbReference>
<dbReference type="InterPro" id="IPR049900">
    <property type="entry name" value="PKS_mFAS_DH"/>
</dbReference>
<dbReference type="SMART" id="SM00826">
    <property type="entry name" value="PKS_DH"/>
    <property type="match status" value="1"/>
</dbReference>
<dbReference type="InterPro" id="IPR014030">
    <property type="entry name" value="Ketoacyl_synth_N"/>
</dbReference>
<keyword evidence="1" id="KW-0511">Multifunctional enzyme</keyword>
<accession>A0A5M8PX05</accession>
<sequence>MWLVKQGWQPQVGQSACQNVNVRTRIHIVISINAINANKHFFHRQILASNFSITMSFMAINVASALFDIRTVGRGYKRSGLILFCVVIIEFKERKVRVFTSTLLVSSGYSIMTGSGPNTYTSSSHAPTNSHANGVPLTEKNGCLPWGDYGSAGVEPIAIIGMDMKLPGDASSAESFFEMLRQGRSALTDVPKDRYNVDAFYHPDQERPGTMNVKKAHFLQEDISKFDAPFFSITPAEAACMDPQQRGLLETVYRALENAGIPFHDALGTKTSVYVGCFTREYEQLLGRDGEMDLKYIATGTGTAMLSNRLSWFYDFRGPSLTLDTACSSSMNACHLACASLRSGESSMALVGGCNLFYNPDTVVPLSSLGFLSPDGKCYSFDDRANGYSRGEGYGIIVLKRLKDAVRDNDTIRAIVRSTASNQDGKSPGITQPTQQAQMSLIREAYAAGGLDLGVTRYFEAHGTGTPVGDPIEAAAISGVFDEYRSQDAPLYIGALKSNIGHLEGAAGIAALMKAVLVLENGIIPPNIWFDKPNVKIPLDKWNIKFPIEATPWPDSGLRRVSVNGFGYGGSNAHVVLDDARHYLKDRGLVGIHRTVELAPDPAFDSISNGYSSDQSKTLGNAHINGFSRGLDSLSNGYEIIGRTTNGYIDSHVDAAVPLGLTQTLNGSSDAPRSRVFVWSSFDEAGIKRLKALYHNHLIKHESSANGQTFLDDLCYTLVRKRTSWPWRSFTVADSVQGLIQNVSSMSRLIRSSNNIRLGFVFTGQGAQRAGMGREMMAYPTFKKSLDSTETFLRKLGCKWSLADELIKDDKLSGINDPALSQPICAALQIALVELLHEWGVRAHAVIGHSSGEIAAAFAVGGLTKESALKVAYYRGSLSGALAQSSLQPGTMMSVGLSPDDVEYYLSRPGVQEASGMIAIGCYNSPKNATMSGSTEKINALKMLLDADKIFARKLKVDNAYHSKYMEAIALEYSQLIADIRPGDTTLADNLGTKFYSSVSARQIPLKELSNVSYWIANLVSPVRFADTMRLMISSSTTKAKKLGAPKQVAPVSHVLEIGPHSALQGPIREIATTLADVKGIDYSSMLKRGSSALDTGLDAVGWLYCSGFPIDLAIVNNYGASEVGKLLVNLPAYPFNHEVSHWTESRLSKNFRFRKYPRLELLGAPVNDWDPSEAVWRNFLRVNESPWIKDHRITGSILYPGAGMLVMAIEAQLQLADQARAIKGFRIKDACFHNALTVPTTAEGIETHFYVRPYRDSLSSTASSWNEFRLCSYDKNEWREHCRGLISLEYDTSVTPVEWI</sequence>
<gene>
    <name evidence="5" type="ORF">FRX48_02596</name>
</gene>
<dbReference type="SMART" id="SM00825">
    <property type="entry name" value="PKS_KS"/>
    <property type="match status" value="1"/>
</dbReference>
<dbReference type="Gene3D" id="3.40.47.10">
    <property type="match status" value="1"/>
</dbReference>
<dbReference type="Pfam" id="PF00698">
    <property type="entry name" value="Acyl_transf_1"/>
    <property type="match status" value="1"/>
</dbReference>
<dbReference type="InterPro" id="IPR042104">
    <property type="entry name" value="PKS_dehydratase_sf"/>
</dbReference>
<organism evidence="5 6">
    <name type="scientific">Lasallia pustulata</name>
    <dbReference type="NCBI Taxonomy" id="136370"/>
    <lineage>
        <taxon>Eukaryota</taxon>
        <taxon>Fungi</taxon>
        <taxon>Dikarya</taxon>
        <taxon>Ascomycota</taxon>
        <taxon>Pezizomycotina</taxon>
        <taxon>Lecanoromycetes</taxon>
        <taxon>OSLEUM clade</taxon>
        <taxon>Umbilicariomycetidae</taxon>
        <taxon>Umbilicariales</taxon>
        <taxon>Umbilicariaceae</taxon>
        <taxon>Lasallia</taxon>
    </lineage>
</organism>
<proteinExistence type="predicted"/>
<dbReference type="InterPro" id="IPR032821">
    <property type="entry name" value="PKS_assoc"/>
</dbReference>
<dbReference type="Pfam" id="PF21089">
    <property type="entry name" value="PKS_DH_N"/>
    <property type="match status" value="1"/>
</dbReference>
<dbReference type="Pfam" id="PF16197">
    <property type="entry name" value="KAsynt_C_assoc"/>
    <property type="match status" value="1"/>
</dbReference>
<dbReference type="SUPFAM" id="SSF55048">
    <property type="entry name" value="Probable ACP-binding domain of malonyl-CoA ACP transacylase"/>
    <property type="match status" value="1"/>
</dbReference>
<evidence type="ECO:0000313" key="6">
    <source>
        <dbReference type="Proteomes" id="UP000324767"/>
    </source>
</evidence>